<dbReference type="OrthoDB" id="2129069at2759"/>
<proteinExistence type="predicted"/>
<sequence length="240" mass="26793">MIPIMDTRNGHFSLRGQFSSTLRSRAIWRIIEPVLTALVVSLEEAELRQCDFVLYSLHRSLPLRVLLLGPSSIDSKFEPETVSRLTQFYHSISNSQNHAVVFLCSEDAFNRASGKYSLDGLLALQVLMAEVLPSLVPIIPVSDSSCFLSCMEQYFDNLIDIPQQNPTLSESITVLSHATAGSPNVLCEQDTNILSDLFPSMRTLSQATRTIEGREVLVDYLGEKKAEPIIGFWGDDVIRE</sequence>
<evidence type="ECO:0000313" key="1">
    <source>
        <dbReference type="EMBL" id="KAE8149699.1"/>
    </source>
</evidence>
<organism evidence="1 2">
    <name type="scientific">Aspergillus avenaceus</name>
    <dbReference type="NCBI Taxonomy" id="36643"/>
    <lineage>
        <taxon>Eukaryota</taxon>
        <taxon>Fungi</taxon>
        <taxon>Dikarya</taxon>
        <taxon>Ascomycota</taxon>
        <taxon>Pezizomycotina</taxon>
        <taxon>Eurotiomycetes</taxon>
        <taxon>Eurotiomycetidae</taxon>
        <taxon>Eurotiales</taxon>
        <taxon>Aspergillaceae</taxon>
        <taxon>Aspergillus</taxon>
        <taxon>Aspergillus subgen. Circumdati</taxon>
    </lineage>
</organism>
<accession>A0A5N6TUA8</accession>
<keyword evidence="2" id="KW-1185">Reference proteome</keyword>
<reference evidence="1 2" key="1">
    <citation type="submission" date="2019-04" db="EMBL/GenBank/DDBJ databases">
        <title>Friends and foes A comparative genomics study of 23 Aspergillus species from section Flavi.</title>
        <authorList>
            <consortium name="DOE Joint Genome Institute"/>
            <person name="Kjaerbolling I."/>
            <person name="Vesth T."/>
            <person name="Frisvad J.C."/>
            <person name="Nybo J.L."/>
            <person name="Theobald S."/>
            <person name="Kildgaard S."/>
            <person name="Isbrandt T."/>
            <person name="Kuo A."/>
            <person name="Sato A."/>
            <person name="Lyhne E.K."/>
            <person name="Kogle M.E."/>
            <person name="Wiebenga A."/>
            <person name="Kun R.S."/>
            <person name="Lubbers R.J."/>
            <person name="Makela M.R."/>
            <person name="Barry K."/>
            <person name="Chovatia M."/>
            <person name="Clum A."/>
            <person name="Daum C."/>
            <person name="Haridas S."/>
            <person name="He G."/>
            <person name="LaButti K."/>
            <person name="Lipzen A."/>
            <person name="Mondo S."/>
            <person name="Riley R."/>
            <person name="Salamov A."/>
            <person name="Simmons B.A."/>
            <person name="Magnuson J.K."/>
            <person name="Henrissat B."/>
            <person name="Mortensen U.H."/>
            <person name="Larsen T.O."/>
            <person name="Devries R.P."/>
            <person name="Grigoriev I.V."/>
            <person name="Machida M."/>
            <person name="Baker S.E."/>
            <person name="Andersen M.R."/>
        </authorList>
    </citation>
    <scope>NUCLEOTIDE SEQUENCE [LARGE SCALE GENOMIC DNA]</scope>
    <source>
        <strain evidence="1 2">IBT 18842</strain>
    </source>
</reference>
<protein>
    <submittedName>
        <fullName evidence="1">Uncharacterized protein</fullName>
    </submittedName>
</protein>
<dbReference type="AlphaFoldDB" id="A0A5N6TUA8"/>
<evidence type="ECO:0000313" key="2">
    <source>
        <dbReference type="Proteomes" id="UP000325780"/>
    </source>
</evidence>
<name>A0A5N6TUA8_ASPAV</name>
<dbReference type="Proteomes" id="UP000325780">
    <property type="component" value="Unassembled WGS sequence"/>
</dbReference>
<gene>
    <name evidence="1" type="ORF">BDV25DRAFT_123457</name>
</gene>
<dbReference type="EMBL" id="ML742115">
    <property type="protein sequence ID" value="KAE8149699.1"/>
    <property type="molecule type" value="Genomic_DNA"/>
</dbReference>